<keyword evidence="3" id="KW-1185">Reference proteome</keyword>
<dbReference type="AlphaFoldDB" id="A0A5C5G499"/>
<gene>
    <name evidence="2" type="ORF">DMC30DRAFT_414339</name>
</gene>
<dbReference type="OrthoDB" id="2290221at2759"/>
<dbReference type="InterPro" id="IPR013745">
    <property type="entry name" value="Bit61/PRR5"/>
</dbReference>
<dbReference type="GO" id="GO:0038203">
    <property type="term" value="P:TORC2 signaling"/>
    <property type="evidence" value="ECO:0007669"/>
    <property type="project" value="TreeGrafter"/>
</dbReference>
<dbReference type="Pfam" id="PF08539">
    <property type="entry name" value="HbrB"/>
    <property type="match status" value="1"/>
</dbReference>
<feature type="compositionally biased region" description="Low complexity" evidence="1">
    <location>
        <begin position="299"/>
        <end position="315"/>
    </location>
</feature>
<sequence>MDTDDLRQRSSSVSEGVPRRSNSRVFLGLDALRSSALPNPRRRSSGGNSVQGGATAVPGLGRKDSTRAPTRSIPSPAPSPIPPQFRTLESYNARNVAAALDQSGGQVDDAWQQVCVRVLPLFNGEGIRGFVEDLNVLVTNHVQRRFALSQSTRQRAAANPSINVASLVTGLITADLTDLVRTGLTTLAHKLAPPAPAQPLDDGRLLARLNEVWLFFFTGILPHLEAVFWVLRADDRLRAAVEPGTRTSRGREEGRIDVRRIALIEFRDEILHPEMARLVPLFSHVYRGGGLPGGGGESEYGSRPGSRRPSVSSSHPAPPPRPPGQPDIRRARSHPHPPSRPLSPVTGASTPREHPQPHRQYSSPPRLSPDPNYVASFPPPASPSGAPYPRYPPAAVTPSSGPAATTVQAFARRRQMVAVLAALRTDDDRQGEMDALLRVIRPSPTPRARYQARQGGSDESGSPAPEAAGGPSGYGPRGDRAYRPSGGEDGDLPGSGAATGLTGSPAEITDEPSSLSSHGEGADVLRLPLPLAPPIPSFATATSPLPSAIDARQRHRSRTMDSLDEEDAHAHGHGHAHATPLPARVPAPPSPVPPLPLPPSRASSDGSRGLSAAQLAELQQQQQAPAAGTKKARRRSSFLPGFKRSNSNASSTTSASVATTLDPVGSDDDALAVPGGGAGGGGGTGGDKLRRGLLRRNSSRRAAVELVGAGAGGPALGAAGGFAVEDDE</sequence>
<organism evidence="2 3">
    <name type="scientific">Rhodotorula diobovata</name>
    <dbReference type="NCBI Taxonomy" id="5288"/>
    <lineage>
        <taxon>Eukaryota</taxon>
        <taxon>Fungi</taxon>
        <taxon>Dikarya</taxon>
        <taxon>Basidiomycota</taxon>
        <taxon>Pucciniomycotina</taxon>
        <taxon>Microbotryomycetes</taxon>
        <taxon>Sporidiobolales</taxon>
        <taxon>Sporidiobolaceae</taxon>
        <taxon>Rhodotorula</taxon>
    </lineage>
</organism>
<feature type="compositionally biased region" description="Low complexity" evidence="1">
    <location>
        <begin position="612"/>
        <end position="627"/>
    </location>
</feature>
<feature type="compositionally biased region" description="Gly residues" evidence="1">
    <location>
        <begin position="674"/>
        <end position="686"/>
    </location>
</feature>
<dbReference type="Proteomes" id="UP000311382">
    <property type="component" value="Unassembled WGS sequence"/>
</dbReference>
<evidence type="ECO:0000313" key="3">
    <source>
        <dbReference type="Proteomes" id="UP000311382"/>
    </source>
</evidence>
<feature type="compositionally biased region" description="Pro residues" evidence="1">
    <location>
        <begin position="583"/>
        <end position="599"/>
    </location>
</feature>
<evidence type="ECO:0000256" key="1">
    <source>
        <dbReference type="SAM" id="MobiDB-lite"/>
    </source>
</evidence>
<feature type="compositionally biased region" description="Polar residues" evidence="1">
    <location>
        <begin position="397"/>
        <end position="406"/>
    </location>
</feature>
<reference evidence="2 3" key="1">
    <citation type="submission" date="2019-03" db="EMBL/GenBank/DDBJ databases">
        <title>Rhodosporidium diobovatum UCD-FST 08-225 genome sequencing, assembly, and annotation.</title>
        <authorList>
            <person name="Fakankun I.U."/>
            <person name="Fristensky B."/>
            <person name="Levin D.B."/>
        </authorList>
    </citation>
    <scope>NUCLEOTIDE SEQUENCE [LARGE SCALE GENOMIC DNA]</scope>
    <source>
        <strain evidence="2 3">UCD-FST 08-225</strain>
    </source>
</reference>
<dbReference type="EMBL" id="SOZI01000013">
    <property type="protein sequence ID" value="TNY23299.1"/>
    <property type="molecule type" value="Genomic_DNA"/>
</dbReference>
<feature type="region of interest" description="Disordered" evidence="1">
    <location>
        <begin position="293"/>
        <end position="406"/>
    </location>
</feature>
<dbReference type="PANTHER" id="PTHR32428">
    <property type="entry name" value="TARGET OF RAPAMYCIN COMPLEX 2 SUBUNIT BIT61-RELATED"/>
    <property type="match status" value="1"/>
</dbReference>
<feature type="compositionally biased region" description="Gly residues" evidence="1">
    <location>
        <begin position="709"/>
        <end position="720"/>
    </location>
</feature>
<dbReference type="PANTHER" id="PTHR32428:SF2">
    <property type="entry name" value="TARGET OF RAPAMYCIN COMPLEX 2 SUBUNIT BIT61-RELATED"/>
    <property type="match status" value="1"/>
</dbReference>
<feature type="compositionally biased region" description="Low complexity" evidence="1">
    <location>
        <begin position="645"/>
        <end position="660"/>
    </location>
</feature>
<dbReference type="GO" id="GO:0031932">
    <property type="term" value="C:TORC2 complex"/>
    <property type="evidence" value="ECO:0007669"/>
    <property type="project" value="TreeGrafter"/>
</dbReference>
<dbReference type="STRING" id="5288.A0A5C5G499"/>
<feature type="region of interest" description="Disordered" evidence="1">
    <location>
        <begin position="423"/>
        <end position="696"/>
    </location>
</feature>
<feature type="region of interest" description="Disordered" evidence="1">
    <location>
        <begin position="33"/>
        <end position="85"/>
    </location>
</feature>
<accession>A0A5C5G499</accession>
<evidence type="ECO:0000313" key="2">
    <source>
        <dbReference type="EMBL" id="TNY23299.1"/>
    </source>
</evidence>
<feature type="region of interest" description="Disordered" evidence="1">
    <location>
        <begin position="709"/>
        <end position="728"/>
    </location>
</feature>
<feature type="compositionally biased region" description="Pro residues" evidence="1">
    <location>
        <begin position="316"/>
        <end position="325"/>
    </location>
</feature>
<proteinExistence type="predicted"/>
<feature type="region of interest" description="Disordered" evidence="1">
    <location>
        <begin position="1"/>
        <end position="20"/>
    </location>
</feature>
<name>A0A5C5G499_9BASI</name>
<comment type="caution">
    <text evidence="2">The sequence shown here is derived from an EMBL/GenBank/DDBJ whole genome shotgun (WGS) entry which is preliminary data.</text>
</comment>
<protein>
    <submittedName>
        <fullName evidence="2">HbrB-like-domain-containing protein</fullName>
    </submittedName>
</protein>